<dbReference type="Proteomes" id="UP000199356">
    <property type="component" value="Unassembled WGS sequence"/>
</dbReference>
<feature type="compositionally biased region" description="Basic and acidic residues" evidence="1">
    <location>
        <begin position="202"/>
        <end position="215"/>
    </location>
</feature>
<dbReference type="AlphaFoldDB" id="A0A1I5PMJ2"/>
<dbReference type="InterPro" id="IPR036390">
    <property type="entry name" value="WH_DNA-bd_sf"/>
</dbReference>
<evidence type="ECO:0000313" key="3">
    <source>
        <dbReference type="Proteomes" id="UP000199356"/>
    </source>
</evidence>
<dbReference type="RefSeq" id="WP_093420449.1">
    <property type="nucleotide sequence ID" value="NZ_FOXA01000005.1"/>
</dbReference>
<sequence length="228" mass="24899">MSFRVRELVEERAIGKASKASAAARKCVLLAMADRADAGGDDIYLSRNTLSELTEQSTSTVKNVLASLRKDGLIARTGTRPCRGGHTVNYRIDLEKLQSLPLNAIGRHRLEKASATDQEGRRLPPPKRMDEPAKGAGGHPLVGRRLATGGPEVAPKPSINHPLTVHSQRKRDDSSAVNSARGHHCGADHLSGDAEFEEWVEEERRRALSEAREDFEALDDPTDARAWG</sequence>
<evidence type="ECO:0008006" key="4">
    <source>
        <dbReference type="Google" id="ProtNLM"/>
    </source>
</evidence>
<feature type="compositionally biased region" description="Basic and acidic residues" evidence="1">
    <location>
        <begin position="111"/>
        <end position="133"/>
    </location>
</feature>
<gene>
    <name evidence="2" type="ORF">SAMN04488047_105174</name>
</gene>
<reference evidence="2 3" key="1">
    <citation type="submission" date="2016-10" db="EMBL/GenBank/DDBJ databases">
        <authorList>
            <person name="de Groot N.N."/>
        </authorList>
    </citation>
    <scope>NUCLEOTIDE SEQUENCE [LARGE SCALE GENOMIC DNA]</scope>
    <source>
        <strain evidence="2 3">DSM 19547</strain>
    </source>
</reference>
<dbReference type="OrthoDB" id="7776647at2"/>
<protein>
    <recommendedName>
        <fullName evidence="4">Helix-turn-helix domain-containing protein</fullName>
    </recommendedName>
</protein>
<evidence type="ECO:0000256" key="1">
    <source>
        <dbReference type="SAM" id="MobiDB-lite"/>
    </source>
</evidence>
<feature type="region of interest" description="Disordered" evidence="1">
    <location>
        <begin position="110"/>
        <end position="228"/>
    </location>
</feature>
<accession>A0A1I5PMJ2</accession>
<dbReference type="EMBL" id="FOXA01000005">
    <property type="protein sequence ID" value="SFP35342.1"/>
    <property type="molecule type" value="Genomic_DNA"/>
</dbReference>
<organism evidence="2 3">
    <name type="scientific">Tranquillimonas alkanivorans</name>
    <dbReference type="NCBI Taxonomy" id="441119"/>
    <lineage>
        <taxon>Bacteria</taxon>
        <taxon>Pseudomonadati</taxon>
        <taxon>Pseudomonadota</taxon>
        <taxon>Alphaproteobacteria</taxon>
        <taxon>Rhodobacterales</taxon>
        <taxon>Roseobacteraceae</taxon>
        <taxon>Tranquillimonas</taxon>
    </lineage>
</organism>
<proteinExistence type="predicted"/>
<dbReference type="SUPFAM" id="SSF46785">
    <property type="entry name" value="Winged helix' DNA-binding domain"/>
    <property type="match status" value="1"/>
</dbReference>
<keyword evidence="3" id="KW-1185">Reference proteome</keyword>
<evidence type="ECO:0000313" key="2">
    <source>
        <dbReference type="EMBL" id="SFP35342.1"/>
    </source>
</evidence>
<name>A0A1I5PMJ2_9RHOB</name>
<dbReference type="STRING" id="441119.SAMN04488047_105174"/>